<dbReference type="AlphaFoldDB" id="A0A347WEV3"/>
<evidence type="ECO:0000256" key="4">
    <source>
        <dbReference type="ARBA" id="ARBA00022827"/>
    </source>
</evidence>
<dbReference type="InterPro" id="IPR036318">
    <property type="entry name" value="FAD-bd_PCMH-like_sf"/>
</dbReference>
<reference evidence="9 10" key="1">
    <citation type="submission" date="2017-08" db="EMBL/GenBank/DDBJ databases">
        <title>Complete genome sequence of Gluconacetobacter saccharivorans CV1 isolated from Fermented Vinegar.</title>
        <authorList>
            <person name="Kim S.-Y."/>
        </authorList>
    </citation>
    <scope>NUCLEOTIDE SEQUENCE [LARGE SCALE GENOMIC DNA]</scope>
    <source>
        <strain evidence="9 10">CV1</strain>
    </source>
</reference>
<dbReference type="InterPro" id="IPR016171">
    <property type="entry name" value="Vanillyl_alc_oxidase_C-sub2"/>
</dbReference>
<dbReference type="PANTHER" id="PTHR11748">
    <property type="entry name" value="D-LACTATE DEHYDROGENASE"/>
    <property type="match status" value="1"/>
</dbReference>
<proteinExistence type="inferred from homology"/>
<dbReference type="InterPro" id="IPR004113">
    <property type="entry name" value="FAD-bd_oxidored_4_C"/>
</dbReference>
<dbReference type="SUPFAM" id="SSF55103">
    <property type="entry name" value="FAD-linked oxidases, C-terminal domain"/>
    <property type="match status" value="1"/>
</dbReference>
<comment type="similarity">
    <text evidence="2">Belongs to the FAD-binding oxidoreductase/transferase type 4 family.</text>
</comment>
<dbReference type="GO" id="GO:1903457">
    <property type="term" value="P:lactate catabolic process"/>
    <property type="evidence" value="ECO:0007669"/>
    <property type="project" value="TreeGrafter"/>
</dbReference>
<gene>
    <name evidence="9" type="ORF">CD178_02649</name>
</gene>
<dbReference type="RefSeq" id="WP_118963673.1">
    <property type="nucleotide sequence ID" value="NZ_CP023036.1"/>
</dbReference>
<dbReference type="EMBL" id="CP023036">
    <property type="protein sequence ID" value="AXY23396.1"/>
    <property type="molecule type" value="Genomic_DNA"/>
</dbReference>
<evidence type="ECO:0000256" key="1">
    <source>
        <dbReference type="ARBA" id="ARBA00001974"/>
    </source>
</evidence>
<organism evidence="9 10">
    <name type="scientific">Komagataeibacter saccharivorans</name>
    <dbReference type="NCBI Taxonomy" id="265959"/>
    <lineage>
        <taxon>Bacteria</taxon>
        <taxon>Pseudomonadati</taxon>
        <taxon>Pseudomonadota</taxon>
        <taxon>Alphaproteobacteria</taxon>
        <taxon>Acetobacterales</taxon>
        <taxon>Acetobacteraceae</taxon>
        <taxon>Komagataeibacter</taxon>
    </lineage>
</organism>
<keyword evidence="5" id="KW-0809">Transit peptide</keyword>
<evidence type="ECO:0000256" key="7">
    <source>
        <dbReference type="ARBA" id="ARBA00038897"/>
    </source>
</evidence>
<dbReference type="Proteomes" id="UP000264120">
    <property type="component" value="Chromosome"/>
</dbReference>
<dbReference type="EC" id="1.1.2.4" evidence="7"/>
<evidence type="ECO:0000256" key="3">
    <source>
        <dbReference type="ARBA" id="ARBA00022630"/>
    </source>
</evidence>
<evidence type="ECO:0000256" key="6">
    <source>
        <dbReference type="ARBA" id="ARBA00023002"/>
    </source>
</evidence>
<dbReference type="FunFam" id="1.10.45.10:FF:000001">
    <property type="entry name" value="D-lactate dehydrogenase mitochondrial"/>
    <property type="match status" value="1"/>
</dbReference>
<dbReference type="GO" id="GO:0071949">
    <property type="term" value="F:FAD binding"/>
    <property type="evidence" value="ECO:0007669"/>
    <property type="project" value="InterPro"/>
</dbReference>
<dbReference type="InterPro" id="IPR016166">
    <property type="entry name" value="FAD-bd_PCMH"/>
</dbReference>
<evidence type="ECO:0000313" key="10">
    <source>
        <dbReference type="Proteomes" id="UP000264120"/>
    </source>
</evidence>
<dbReference type="OrthoDB" id="9815648at2"/>
<dbReference type="GO" id="GO:0004458">
    <property type="term" value="F:D-lactate dehydrogenase (cytochrome) activity"/>
    <property type="evidence" value="ECO:0007669"/>
    <property type="project" value="UniProtKB-EC"/>
</dbReference>
<dbReference type="Pfam" id="PF02913">
    <property type="entry name" value="FAD-oxidase_C"/>
    <property type="match status" value="1"/>
</dbReference>
<feature type="domain" description="FAD-binding PCMH-type" evidence="8">
    <location>
        <begin position="38"/>
        <end position="216"/>
    </location>
</feature>
<name>A0A347WEV3_9PROT</name>
<evidence type="ECO:0000313" key="9">
    <source>
        <dbReference type="EMBL" id="AXY23396.1"/>
    </source>
</evidence>
<dbReference type="SUPFAM" id="SSF56176">
    <property type="entry name" value="FAD-binding/transporter-associated domain-like"/>
    <property type="match status" value="1"/>
</dbReference>
<accession>A0A347WEV3</accession>
<dbReference type="GO" id="GO:0008720">
    <property type="term" value="F:D-lactate dehydrogenase (NAD+) activity"/>
    <property type="evidence" value="ECO:0007669"/>
    <property type="project" value="TreeGrafter"/>
</dbReference>
<dbReference type="KEGG" id="ksc:CD178_02649"/>
<dbReference type="InterPro" id="IPR016164">
    <property type="entry name" value="FAD-linked_Oxase-like_C"/>
</dbReference>
<evidence type="ECO:0000256" key="2">
    <source>
        <dbReference type="ARBA" id="ARBA00008000"/>
    </source>
</evidence>
<dbReference type="Gene3D" id="3.30.70.2740">
    <property type="match status" value="1"/>
</dbReference>
<dbReference type="FunFam" id="3.30.465.10:FF:000016">
    <property type="entry name" value="probable D-lactate dehydrogenase, mitochondrial"/>
    <property type="match status" value="1"/>
</dbReference>
<dbReference type="Gene3D" id="1.10.45.10">
    <property type="entry name" value="Vanillyl-alcohol Oxidase, Chain A, domain 4"/>
    <property type="match status" value="1"/>
</dbReference>
<dbReference type="Pfam" id="PF01565">
    <property type="entry name" value="FAD_binding_4"/>
    <property type="match status" value="1"/>
</dbReference>
<sequence>MTHSPLQQVIAALTPLLGERITHNDSIRTQHSHGEGWMRANMPEAVLFARTTQEVSAIVAQCHAHRVPLVPFGAGTSVEGHVTPPPGAISLDLSQMTDILQVNADDLDCRVQAGVTRQALNAHLRDMGLFFPVDPGGEATIGGMCATRASGTAAVRYGTMRENVMGLRAVMADGTVVDTGGRVRKSSTGYDLTGLLVGSEGTLGVITEIQLRLHGIPETMAAAVCQFPTLDDAVRTAVAIMQMGVPIGRLELLDDVQMDACIRYSALEGYQRLTTLFFEFQGSPASVREQIAMVEEIAGDNAGLGFTWSESQEERTRLWKARHAAYWAALAYRPGHHGLATDAIVPISALTELMTGVKEDIGRSGLCAPIVGHVGDGNFHTVILVPPEEGGYERALELDRRIVRRALALGGSCSGEHGIGTGKIEFMEAEHGAPALGVMRAIKHALDPYNILNPGKMLPPALA</sequence>
<keyword evidence="4" id="KW-0274">FAD</keyword>
<evidence type="ECO:0000256" key="5">
    <source>
        <dbReference type="ARBA" id="ARBA00022946"/>
    </source>
</evidence>
<dbReference type="PANTHER" id="PTHR11748:SF111">
    <property type="entry name" value="D-LACTATE DEHYDROGENASE, MITOCHONDRIAL-RELATED"/>
    <property type="match status" value="1"/>
</dbReference>
<dbReference type="InterPro" id="IPR016169">
    <property type="entry name" value="FAD-bd_PCMH_sub2"/>
</dbReference>
<dbReference type="InterPro" id="IPR006094">
    <property type="entry name" value="Oxid_FAD_bind_N"/>
</dbReference>
<comment type="cofactor">
    <cofactor evidence="1">
        <name>FAD</name>
        <dbReference type="ChEBI" id="CHEBI:57692"/>
    </cofactor>
</comment>
<dbReference type="FunFam" id="3.30.70.2740:FF:000001">
    <property type="entry name" value="D-lactate dehydrogenase mitochondrial"/>
    <property type="match status" value="1"/>
</dbReference>
<keyword evidence="3" id="KW-0285">Flavoprotein</keyword>
<protein>
    <recommendedName>
        <fullName evidence="7">D-lactate dehydrogenase (cytochrome)</fullName>
        <ecNumber evidence="7">1.1.2.4</ecNumber>
    </recommendedName>
</protein>
<keyword evidence="10" id="KW-1185">Reference proteome</keyword>
<keyword evidence="6 9" id="KW-0560">Oxidoreductase</keyword>
<dbReference type="PROSITE" id="PS51387">
    <property type="entry name" value="FAD_PCMH"/>
    <property type="match status" value="1"/>
</dbReference>
<dbReference type="Gene3D" id="3.30.465.10">
    <property type="match status" value="1"/>
</dbReference>
<evidence type="ECO:0000259" key="8">
    <source>
        <dbReference type="PROSITE" id="PS51387"/>
    </source>
</evidence>